<dbReference type="AlphaFoldDB" id="A0A5B8CHT4"/>
<dbReference type="GO" id="GO:0003677">
    <property type="term" value="F:DNA binding"/>
    <property type="evidence" value="ECO:0007669"/>
    <property type="project" value="InterPro"/>
</dbReference>
<dbReference type="Pfam" id="PF23639">
    <property type="entry name" value="DUF7146"/>
    <property type="match status" value="1"/>
</dbReference>
<dbReference type="KEGG" id="sufl:FIL70_06230"/>
<evidence type="ECO:0000256" key="4">
    <source>
        <dbReference type="ARBA" id="ARBA00022695"/>
    </source>
</evidence>
<dbReference type="Gene3D" id="3.90.580.10">
    <property type="entry name" value="Zinc finger, CHC2-type domain"/>
    <property type="match status" value="1"/>
</dbReference>
<evidence type="ECO:0000256" key="3">
    <source>
        <dbReference type="ARBA" id="ARBA00022679"/>
    </source>
</evidence>
<dbReference type="Gene3D" id="3.40.1360.10">
    <property type="match status" value="1"/>
</dbReference>
<keyword evidence="4" id="KW-0548">Nucleotidyltransferase</keyword>
<dbReference type="RefSeq" id="WP_140042972.1">
    <property type="nucleotide sequence ID" value="NZ_CP041016.1"/>
</dbReference>
<keyword evidence="3" id="KW-0808">Transferase</keyword>
<dbReference type="GO" id="GO:1990077">
    <property type="term" value="C:primosome complex"/>
    <property type="evidence" value="ECO:0007669"/>
    <property type="project" value="UniProtKB-KW"/>
</dbReference>
<organism evidence="9 10">
    <name type="scientific">Sphingobium fuliginis ATCC 27551</name>
    <dbReference type="NCBI Taxonomy" id="1208342"/>
    <lineage>
        <taxon>Bacteria</taxon>
        <taxon>Pseudomonadati</taxon>
        <taxon>Pseudomonadota</taxon>
        <taxon>Alphaproteobacteria</taxon>
        <taxon>Sphingomonadales</taxon>
        <taxon>Sphingomonadaceae</taxon>
        <taxon>Sphingobium</taxon>
    </lineage>
</organism>
<dbReference type="InterPro" id="IPR034154">
    <property type="entry name" value="TOPRIM_DnaG/twinkle"/>
</dbReference>
<evidence type="ECO:0000259" key="8">
    <source>
        <dbReference type="Pfam" id="PF23639"/>
    </source>
</evidence>
<keyword evidence="5" id="KW-0235">DNA replication</keyword>
<dbReference type="GO" id="GO:0016779">
    <property type="term" value="F:nucleotidyltransferase activity"/>
    <property type="evidence" value="ECO:0007669"/>
    <property type="project" value="UniProtKB-KW"/>
</dbReference>
<dbReference type="Proteomes" id="UP000311469">
    <property type="component" value="Chromosome cSF1"/>
</dbReference>
<dbReference type="Pfam" id="PF13362">
    <property type="entry name" value="Toprim_3"/>
    <property type="match status" value="1"/>
</dbReference>
<dbReference type="EMBL" id="CP041016">
    <property type="protein sequence ID" value="QDC39078.1"/>
    <property type="molecule type" value="Genomic_DNA"/>
</dbReference>
<gene>
    <name evidence="9" type="ORF">FIL70_06230</name>
</gene>
<evidence type="ECO:0000256" key="1">
    <source>
        <dbReference type="ARBA" id="ARBA00022478"/>
    </source>
</evidence>
<reference evidence="9 10" key="1">
    <citation type="submission" date="2019-06" db="EMBL/GenBank/DDBJ databases">
        <title>Genome organization and adaptive potential of archetypical organophosphate degarding Sphingobium fuliginis ATCC 27551.</title>
        <authorList>
            <person name="Sarwar A."/>
            <person name="Parthasarathy S."/>
            <person name="Singh C."/>
            <person name="Siddavattam D."/>
        </authorList>
    </citation>
    <scope>NUCLEOTIDE SEQUENCE [LARGE SCALE GENOMIC DNA]</scope>
    <source>
        <strain evidence="9 10">ATCC 27551</strain>
    </source>
</reference>
<feature type="domain" description="DUF7146" evidence="8">
    <location>
        <begin position="62"/>
        <end position="161"/>
    </location>
</feature>
<evidence type="ECO:0000259" key="7">
    <source>
        <dbReference type="Pfam" id="PF13362"/>
    </source>
</evidence>
<sequence>MCRCPAHADKTPSLSVRTGTSTLLFKCFAGCTIGEILQALRSERFQVPRHAVGLPCVDGAPRRRELALKLWREAQPLSGTAAQHYLASRHIMTWSPALRYHPATPLGAGRNLRFLPAMLAAITQDRKLLGIQRNFIQFNGQPAPFPKNKRSLGTLGRGAVELAAPAATLGLAEGVENALSAAMLLDIPVWATLGAERFAHIIIPPTVTRLVLLADNDRAGERAVVRAREAYAADNRDLVTLWPPRPFNDWNQLLLAGGEVERWRARLAA</sequence>
<dbReference type="InterPro" id="IPR055570">
    <property type="entry name" value="DUF7146"/>
</dbReference>
<accession>A0A5B8CHT4</accession>
<proteinExistence type="predicted"/>
<dbReference type="InterPro" id="IPR006171">
    <property type="entry name" value="TOPRIM_dom"/>
</dbReference>
<evidence type="ECO:0000313" key="9">
    <source>
        <dbReference type="EMBL" id="QDC39078.1"/>
    </source>
</evidence>
<evidence type="ECO:0000256" key="2">
    <source>
        <dbReference type="ARBA" id="ARBA00022515"/>
    </source>
</evidence>
<dbReference type="GO" id="GO:0000428">
    <property type="term" value="C:DNA-directed RNA polymerase complex"/>
    <property type="evidence" value="ECO:0007669"/>
    <property type="project" value="UniProtKB-KW"/>
</dbReference>
<dbReference type="CDD" id="cd01029">
    <property type="entry name" value="TOPRIM_primases"/>
    <property type="match status" value="1"/>
</dbReference>
<evidence type="ECO:0000256" key="5">
    <source>
        <dbReference type="ARBA" id="ARBA00022705"/>
    </source>
</evidence>
<dbReference type="InterPro" id="IPR036977">
    <property type="entry name" value="DNA_primase_Znf_CHC2"/>
</dbReference>
<dbReference type="GO" id="GO:0008270">
    <property type="term" value="F:zinc ion binding"/>
    <property type="evidence" value="ECO:0007669"/>
    <property type="project" value="InterPro"/>
</dbReference>
<protein>
    <submittedName>
        <fullName evidence="9">Virulence-associated protein E</fullName>
    </submittedName>
</protein>
<name>A0A5B8CHT4_SPHSA</name>
<feature type="domain" description="Toprim" evidence="7">
    <location>
        <begin position="169"/>
        <end position="258"/>
    </location>
</feature>
<evidence type="ECO:0000313" key="10">
    <source>
        <dbReference type="Proteomes" id="UP000311469"/>
    </source>
</evidence>
<keyword evidence="1" id="KW-0240">DNA-directed RNA polymerase</keyword>
<keyword evidence="6" id="KW-0804">Transcription</keyword>
<keyword evidence="2" id="KW-0639">Primosome</keyword>
<dbReference type="GO" id="GO:0006269">
    <property type="term" value="P:DNA replication, synthesis of primer"/>
    <property type="evidence" value="ECO:0007669"/>
    <property type="project" value="UniProtKB-KW"/>
</dbReference>
<evidence type="ECO:0000256" key="6">
    <source>
        <dbReference type="ARBA" id="ARBA00023163"/>
    </source>
</evidence>